<evidence type="ECO:0000313" key="3">
    <source>
        <dbReference type="Proteomes" id="UP000297716"/>
    </source>
</evidence>
<dbReference type="Proteomes" id="UP000297716">
    <property type="component" value="Unassembled WGS sequence"/>
</dbReference>
<dbReference type="AlphaFoldDB" id="A0A4Z0ZAC3"/>
<keyword evidence="3" id="KW-1185">Reference proteome</keyword>
<feature type="chain" id="PRO_5021476011" description="C3H1-type domain-containing protein" evidence="1">
    <location>
        <begin position="20"/>
        <end position="237"/>
    </location>
</feature>
<accession>A0A4Z0ZAC3</accession>
<name>A0A4Z0ZAC3_9PEZI</name>
<organism evidence="2 3">
    <name type="scientific">Xylaria hypoxylon</name>
    <dbReference type="NCBI Taxonomy" id="37992"/>
    <lineage>
        <taxon>Eukaryota</taxon>
        <taxon>Fungi</taxon>
        <taxon>Dikarya</taxon>
        <taxon>Ascomycota</taxon>
        <taxon>Pezizomycotina</taxon>
        <taxon>Sordariomycetes</taxon>
        <taxon>Xylariomycetidae</taxon>
        <taxon>Xylariales</taxon>
        <taxon>Xylariaceae</taxon>
        <taxon>Xylaria</taxon>
    </lineage>
</organism>
<sequence>MERLGHALVALALVIPALAAPGPMLTRLSQQPMGNLAEPLESTSTTTTTYDLFDPTLTLSTNPPATAIVISSPVDLRKKRHINKHNPIDNHKSSDNGCTPGDRACYHTLDSVLFCNEDRQWVNYAQCQSGTFCHRLHMVCVAEVLDPASQSHAHELRGDNSDHPKCKEGDRRCNTNFNRVDRCNGESDWVTYHDCRTSEFCEEGILECLPKISSDPKAKLPGGTARFNGTGNAANTV</sequence>
<evidence type="ECO:0008006" key="4">
    <source>
        <dbReference type="Google" id="ProtNLM"/>
    </source>
</evidence>
<feature type="signal peptide" evidence="1">
    <location>
        <begin position="1"/>
        <end position="19"/>
    </location>
</feature>
<comment type="caution">
    <text evidence="2">The sequence shown here is derived from an EMBL/GenBank/DDBJ whole genome shotgun (WGS) entry which is preliminary data.</text>
</comment>
<evidence type="ECO:0000256" key="1">
    <source>
        <dbReference type="SAM" id="SignalP"/>
    </source>
</evidence>
<gene>
    <name evidence="2" type="ORF">E0Z10_g223</name>
</gene>
<dbReference type="OrthoDB" id="4776069at2759"/>
<reference evidence="2 3" key="1">
    <citation type="submission" date="2019-03" db="EMBL/GenBank/DDBJ databases">
        <title>Draft genome sequence of Xylaria hypoxylon DSM 108379, a ubiquitous saprotrophic-parasitic fungi on hardwood.</title>
        <authorList>
            <person name="Buettner E."/>
            <person name="Leonhardt S."/>
            <person name="Gebauer A.M."/>
            <person name="Liers C."/>
            <person name="Hofrichter M."/>
            <person name="Kellner H."/>
        </authorList>
    </citation>
    <scope>NUCLEOTIDE SEQUENCE [LARGE SCALE GENOMIC DNA]</scope>
    <source>
        <strain evidence="2 3">DSM 108379</strain>
    </source>
</reference>
<protein>
    <recommendedName>
        <fullName evidence="4">C3H1-type domain-containing protein</fullName>
    </recommendedName>
</protein>
<evidence type="ECO:0000313" key="2">
    <source>
        <dbReference type="EMBL" id="TGJ88585.1"/>
    </source>
</evidence>
<keyword evidence="1" id="KW-0732">Signal</keyword>
<dbReference type="EMBL" id="SKBN01000002">
    <property type="protein sequence ID" value="TGJ88585.1"/>
    <property type="molecule type" value="Genomic_DNA"/>
</dbReference>
<proteinExistence type="predicted"/>